<dbReference type="InterPro" id="IPR018333">
    <property type="entry name" value="Squalene_cyclase"/>
</dbReference>
<dbReference type="AlphaFoldDB" id="A0A978UK69"/>
<dbReference type="GO" id="GO:0005811">
    <property type="term" value="C:lipid droplet"/>
    <property type="evidence" value="ECO:0007669"/>
    <property type="project" value="InterPro"/>
</dbReference>
<evidence type="ECO:0000313" key="6">
    <source>
        <dbReference type="EMBL" id="KAH7515221.1"/>
    </source>
</evidence>
<organism evidence="6 7">
    <name type="scientific">Ziziphus jujuba var. spinosa</name>
    <dbReference type="NCBI Taxonomy" id="714518"/>
    <lineage>
        <taxon>Eukaryota</taxon>
        <taxon>Viridiplantae</taxon>
        <taxon>Streptophyta</taxon>
        <taxon>Embryophyta</taxon>
        <taxon>Tracheophyta</taxon>
        <taxon>Spermatophyta</taxon>
        <taxon>Magnoliopsida</taxon>
        <taxon>eudicotyledons</taxon>
        <taxon>Gunneridae</taxon>
        <taxon>Pentapetalae</taxon>
        <taxon>rosids</taxon>
        <taxon>fabids</taxon>
        <taxon>Rosales</taxon>
        <taxon>Rhamnaceae</taxon>
        <taxon>Paliureae</taxon>
        <taxon>Ziziphus</taxon>
    </lineage>
</organism>
<dbReference type="InterPro" id="IPR008930">
    <property type="entry name" value="Terpenoid_cyclase/PrenylTrfase"/>
</dbReference>
<dbReference type="Pfam" id="PF13243">
    <property type="entry name" value="SQHop_cyclase_C"/>
    <property type="match status" value="1"/>
</dbReference>
<dbReference type="Proteomes" id="UP000813462">
    <property type="component" value="Unassembled WGS sequence"/>
</dbReference>
<feature type="domain" description="Squalene cyclase C-terminal" evidence="4">
    <location>
        <begin position="147"/>
        <end position="204"/>
    </location>
</feature>
<dbReference type="PANTHER" id="PTHR11764:SF58">
    <property type="entry name" value="BETA-AMYRIN SYNTHASE-RELATED"/>
    <property type="match status" value="1"/>
</dbReference>
<feature type="domain" description="Squalene cyclase N-terminal" evidence="5">
    <location>
        <begin position="64"/>
        <end position="118"/>
    </location>
</feature>
<evidence type="ECO:0000256" key="2">
    <source>
        <dbReference type="ARBA" id="ARBA00022737"/>
    </source>
</evidence>
<dbReference type="GO" id="GO:0042300">
    <property type="term" value="F:beta-amyrin synthase activity"/>
    <property type="evidence" value="ECO:0007669"/>
    <property type="project" value="TreeGrafter"/>
</dbReference>
<dbReference type="InterPro" id="IPR032696">
    <property type="entry name" value="SQ_cyclase_C"/>
</dbReference>
<evidence type="ECO:0000256" key="3">
    <source>
        <dbReference type="ARBA" id="ARBA00023235"/>
    </source>
</evidence>
<dbReference type="SUPFAM" id="SSF48239">
    <property type="entry name" value="Terpenoid cyclases/Protein prenyltransferases"/>
    <property type="match status" value="1"/>
</dbReference>
<keyword evidence="2" id="KW-0677">Repeat</keyword>
<name>A0A978UK69_ZIZJJ</name>
<evidence type="ECO:0008006" key="8">
    <source>
        <dbReference type="Google" id="ProtNLM"/>
    </source>
</evidence>
<comment type="caution">
    <text evidence="6">The sequence shown here is derived from an EMBL/GenBank/DDBJ whole genome shotgun (WGS) entry which is preliminary data.</text>
</comment>
<dbReference type="InterPro" id="IPR032697">
    <property type="entry name" value="SQ_cyclase_N"/>
</dbReference>
<dbReference type="PANTHER" id="PTHR11764">
    <property type="entry name" value="TERPENE CYCLASE/MUTASE FAMILY MEMBER"/>
    <property type="match status" value="1"/>
</dbReference>
<accession>A0A978UK69</accession>
<evidence type="ECO:0000313" key="7">
    <source>
        <dbReference type="Proteomes" id="UP000813462"/>
    </source>
</evidence>
<protein>
    <recommendedName>
        <fullName evidence="8">Squalene cyclase N-terminal domain-containing protein</fullName>
    </recommendedName>
</protein>
<dbReference type="EMBL" id="JAEACU010000010">
    <property type="protein sequence ID" value="KAH7515221.1"/>
    <property type="molecule type" value="Genomic_DNA"/>
</dbReference>
<reference evidence="6" key="1">
    <citation type="journal article" date="2021" name="Front. Plant Sci.">
        <title>Chromosome-Scale Genome Assembly for Chinese Sour Jujube and Insights Into Its Genome Evolution and Domestication Signature.</title>
        <authorList>
            <person name="Shen L.-Y."/>
            <person name="Luo H."/>
            <person name="Wang X.-L."/>
            <person name="Wang X.-M."/>
            <person name="Qiu X.-J."/>
            <person name="Liu H."/>
            <person name="Zhou S.-S."/>
            <person name="Jia K.-H."/>
            <person name="Nie S."/>
            <person name="Bao Y.-T."/>
            <person name="Zhang R.-G."/>
            <person name="Yun Q.-Z."/>
            <person name="Chai Y.-H."/>
            <person name="Lu J.-Y."/>
            <person name="Li Y."/>
            <person name="Zhao S.-W."/>
            <person name="Mao J.-F."/>
            <person name="Jia S.-G."/>
            <person name="Mao Y.-M."/>
        </authorList>
    </citation>
    <scope>NUCLEOTIDE SEQUENCE</scope>
    <source>
        <strain evidence="6">AT0</strain>
        <tissue evidence="6">Leaf</tissue>
    </source>
</reference>
<dbReference type="Pfam" id="PF13249">
    <property type="entry name" value="SQHop_cyclase_N"/>
    <property type="match status" value="1"/>
</dbReference>
<comment type="similarity">
    <text evidence="1">Belongs to the terpene cyclase/mutase family.</text>
</comment>
<dbReference type="Gene3D" id="1.50.10.20">
    <property type="match status" value="3"/>
</dbReference>
<evidence type="ECO:0000259" key="4">
    <source>
        <dbReference type="Pfam" id="PF13243"/>
    </source>
</evidence>
<keyword evidence="3" id="KW-0413">Isomerase</keyword>
<sequence length="211" mass="23720">MFLREKRFQQTIPQVKVEDGEVIACEKATTSLRRPAHFFSTLQAADGHWPAENAGPLFFLPPLNEDGGWGLHIEGHSIMFCTALNYICMRILGQGPDGGQDNACARARQWILDHGGVTYIPSGEDLAFAKMWCYCRMVYMPMSYLYGKRHGNWGVCFTYGTWFALGGLTAAGKSYDNSPTIRRAVEFLLRKQNEDGGWGENYLSCPNKVTF</sequence>
<evidence type="ECO:0000256" key="1">
    <source>
        <dbReference type="ARBA" id="ARBA00009755"/>
    </source>
</evidence>
<proteinExistence type="inferred from homology"/>
<gene>
    <name evidence="6" type="ORF">FEM48_Zijuj10G0004000</name>
</gene>
<evidence type="ECO:0000259" key="5">
    <source>
        <dbReference type="Pfam" id="PF13249"/>
    </source>
</evidence>
<dbReference type="GO" id="GO:0016104">
    <property type="term" value="P:triterpenoid biosynthetic process"/>
    <property type="evidence" value="ECO:0007669"/>
    <property type="project" value="InterPro"/>
</dbReference>